<dbReference type="PATRIC" id="fig|1299334.3.peg.1318"/>
<dbReference type="AlphaFoldDB" id="X8DJR6"/>
<feature type="region of interest" description="Disordered" evidence="1">
    <location>
        <begin position="248"/>
        <end position="275"/>
    </location>
</feature>
<feature type="compositionally biased region" description="Basic and acidic residues" evidence="1">
    <location>
        <begin position="74"/>
        <end position="91"/>
    </location>
</feature>
<dbReference type="GO" id="GO:0000166">
    <property type="term" value="F:nucleotide binding"/>
    <property type="evidence" value="ECO:0007669"/>
    <property type="project" value="InterPro"/>
</dbReference>
<dbReference type="GO" id="GO:0004019">
    <property type="term" value="F:adenylosuccinate synthase activity"/>
    <property type="evidence" value="ECO:0007669"/>
    <property type="project" value="InterPro"/>
</dbReference>
<name>X8DJR6_MYCXE</name>
<feature type="compositionally biased region" description="Polar residues" evidence="1">
    <location>
        <begin position="258"/>
        <end position="267"/>
    </location>
</feature>
<dbReference type="Pfam" id="PF00709">
    <property type="entry name" value="Adenylsucc_synt"/>
    <property type="match status" value="1"/>
</dbReference>
<evidence type="ECO:0000256" key="1">
    <source>
        <dbReference type="SAM" id="MobiDB-lite"/>
    </source>
</evidence>
<sequence>MPMTQSELARAEPVYEELPGWWEDISAARKFDDLPAKARDYVLRLEELAGAQVSCIGVGPAASRPSCAATCCRSTRDRPTGGARPEYEHHGGFPRYEPAQPGPGSPSSSLPCGACRTWPCRRIRTVTPGTKPPSGPKSWLSCSTRSRLRKELPPRAGAVAARHGQPADAAVDDDEVRRRRCRNARPVQPLLRRRQHGGARWCDIAGVRLAVRHGGARRGRPISRTAYLKVDYRKVTPIDRPLVARGASLKPRAARHSSPGNSSTRTTPCWPRCMR</sequence>
<dbReference type="GO" id="GO:0044208">
    <property type="term" value="P:'de novo' AMP biosynthetic process"/>
    <property type="evidence" value="ECO:0007669"/>
    <property type="project" value="TreeGrafter"/>
</dbReference>
<dbReference type="EMBL" id="JAOB01000013">
    <property type="protein sequence ID" value="EUA68644.1"/>
    <property type="molecule type" value="Genomic_DNA"/>
</dbReference>
<protein>
    <submittedName>
        <fullName evidence="2">Adenylosuccinate synthetase family protein</fullName>
    </submittedName>
</protein>
<proteinExistence type="predicted"/>
<organism evidence="2">
    <name type="scientific">Mycobacterium xenopi 4042</name>
    <dbReference type="NCBI Taxonomy" id="1299334"/>
    <lineage>
        <taxon>Bacteria</taxon>
        <taxon>Bacillati</taxon>
        <taxon>Actinomycetota</taxon>
        <taxon>Actinomycetes</taxon>
        <taxon>Mycobacteriales</taxon>
        <taxon>Mycobacteriaceae</taxon>
        <taxon>Mycobacterium</taxon>
    </lineage>
</organism>
<dbReference type="GO" id="GO:0046040">
    <property type="term" value="P:IMP metabolic process"/>
    <property type="evidence" value="ECO:0007669"/>
    <property type="project" value="TreeGrafter"/>
</dbReference>
<feature type="region of interest" description="Disordered" evidence="1">
    <location>
        <begin position="74"/>
        <end position="108"/>
    </location>
</feature>
<dbReference type="PANTHER" id="PTHR11846:SF0">
    <property type="entry name" value="ADENYLOSUCCINATE SYNTHETASE"/>
    <property type="match status" value="1"/>
</dbReference>
<accession>X8DJR6</accession>
<comment type="caution">
    <text evidence="2">The sequence shown here is derived from an EMBL/GenBank/DDBJ whole genome shotgun (WGS) entry which is preliminary data.</text>
</comment>
<dbReference type="PANTHER" id="PTHR11846">
    <property type="entry name" value="ADENYLOSUCCINATE SYNTHETASE"/>
    <property type="match status" value="1"/>
</dbReference>
<evidence type="ECO:0000313" key="2">
    <source>
        <dbReference type="EMBL" id="EUA68644.1"/>
    </source>
</evidence>
<dbReference type="Gene3D" id="3.90.170.10">
    <property type="entry name" value="Adenylosuccinate Synthetase, subunit A, domain 3"/>
    <property type="match status" value="1"/>
</dbReference>
<dbReference type="InterPro" id="IPR001114">
    <property type="entry name" value="Adenylosuccinate_synthetase"/>
</dbReference>
<gene>
    <name evidence="2" type="ORF">I553_1832</name>
</gene>
<reference evidence="2" key="1">
    <citation type="submission" date="2014-01" db="EMBL/GenBank/DDBJ databases">
        <authorList>
            <person name="Brown-Elliot B."/>
            <person name="Wallace R."/>
            <person name="Lenaerts A."/>
            <person name="Ordway D."/>
            <person name="DeGroote M.A."/>
            <person name="Parker T."/>
            <person name="Sizemore C."/>
            <person name="Tallon L.J."/>
            <person name="Sadzewicz L.K."/>
            <person name="Sengamalay N."/>
            <person name="Fraser C.M."/>
            <person name="Hine E."/>
            <person name="Shefchek K.A."/>
            <person name="Das S.P."/>
            <person name="Tettelin H."/>
        </authorList>
    </citation>
    <scope>NUCLEOTIDE SEQUENCE [LARGE SCALE GENOMIC DNA]</scope>
    <source>
        <strain evidence="2">4042</strain>
    </source>
</reference>
<dbReference type="SUPFAM" id="SSF52540">
    <property type="entry name" value="P-loop containing nucleoside triphosphate hydrolases"/>
    <property type="match status" value="1"/>
</dbReference>
<dbReference type="GO" id="GO:0005737">
    <property type="term" value="C:cytoplasm"/>
    <property type="evidence" value="ECO:0007669"/>
    <property type="project" value="TreeGrafter"/>
</dbReference>
<dbReference type="InterPro" id="IPR027417">
    <property type="entry name" value="P-loop_NTPase"/>
</dbReference>
<dbReference type="InterPro" id="IPR042111">
    <property type="entry name" value="Adenylosuccinate_synth_dom3"/>
</dbReference>